<proteinExistence type="predicted"/>
<keyword evidence="3" id="KW-0732">Signal</keyword>
<evidence type="ECO:0000256" key="2">
    <source>
        <dbReference type="SAM" id="Phobius"/>
    </source>
</evidence>
<feature type="chain" id="PRO_5036192101" description="Altered inheritance of mitochondria protein 24, mitochondrial" evidence="3">
    <location>
        <begin position="23"/>
        <end position="337"/>
    </location>
</feature>
<evidence type="ECO:0000313" key="5">
    <source>
        <dbReference type="EMBL" id="CAD9263845.1"/>
    </source>
</evidence>
<dbReference type="EMBL" id="HBGJ01035089">
    <property type="protein sequence ID" value="CAD9263845.1"/>
    <property type="molecule type" value="Transcribed_RNA"/>
</dbReference>
<gene>
    <name evidence="4" type="ORF">PPAR1163_LOCUS22228</name>
    <name evidence="5" type="ORF">PPAR1163_LOCUS22230</name>
</gene>
<feature type="signal peptide" evidence="3">
    <location>
        <begin position="1"/>
        <end position="22"/>
    </location>
</feature>
<reference evidence="4" key="1">
    <citation type="submission" date="2021-01" db="EMBL/GenBank/DDBJ databases">
        <authorList>
            <person name="Corre E."/>
            <person name="Pelletier E."/>
            <person name="Niang G."/>
            <person name="Scheremetjew M."/>
            <person name="Finn R."/>
            <person name="Kale V."/>
            <person name="Holt S."/>
            <person name="Cochrane G."/>
            <person name="Meng A."/>
            <person name="Brown T."/>
            <person name="Cohen L."/>
        </authorList>
    </citation>
    <scope>NUCLEOTIDE SEQUENCE</scope>
    <source>
        <strain evidence="4">CCMP2877</strain>
    </source>
</reference>
<name>A0A6U4K3K8_9STRA</name>
<evidence type="ECO:0008006" key="6">
    <source>
        <dbReference type="Google" id="ProtNLM"/>
    </source>
</evidence>
<feature type="region of interest" description="Disordered" evidence="1">
    <location>
        <begin position="244"/>
        <end position="270"/>
    </location>
</feature>
<protein>
    <recommendedName>
        <fullName evidence="6">Altered inheritance of mitochondria protein 24, mitochondrial</fullName>
    </recommendedName>
</protein>
<accession>A0A6U4K3K8</accession>
<keyword evidence="2" id="KW-1133">Transmembrane helix</keyword>
<keyword evidence="2" id="KW-0812">Transmembrane</keyword>
<feature type="transmembrane region" description="Helical" evidence="2">
    <location>
        <begin position="276"/>
        <end position="294"/>
    </location>
</feature>
<dbReference type="AlphaFoldDB" id="A0A6U4K3K8"/>
<evidence type="ECO:0000256" key="3">
    <source>
        <dbReference type="SAM" id="SignalP"/>
    </source>
</evidence>
<evidence type="ECO:0000313" key="4">
    <source>
        <dbReference type="EMBL" id="CAD9263843.1"/>
    </source>
</evidence>
<dbReference type="EMBL" id="HBGJ01035087">
    <property type="protein sequence ID" value="CAD9263843.1"/>
    <property type="molecule type" value="Transcribed_RNA"/>
</dbReference>
<organism evidence="4">
    <name type="scientific">Phaeomonas parva</name>
    <dbReference type="NCBI Taxonomy" id="124430"/>
    <lineage>
        <taxon>Eukaryota</taxon>
        <taxon>Sar</taxon>
        <taxon>Stramenopiles</taxon>
        <taxon>Ochrophyta</taxon>
        <taxon>Pinguiophyceae</taxon>
        <taxon>Pinguiochrysidales</taxon>
        <taxon>Pinguiochrysidaceae</taxon>
        <taxon>Phaeomonas</taxon>
    </lineage>
</organism>
<evidence type="ECO:0000256" key="1">
    <source>
        <dbReference type="SAM" id="MobiDB-lite"/>
    </source>
</evidence>
<keyword evidence="2" id="KW-0472">Membrane</keyword>
<sequence>MGGRHRLGAALALGLLSAVSSGDAPAPGSFFKLAVRKERSYLVDPRVVVARSSGVQTQAPSAAVNPMRSFLGLFGLGKGKPEGIRLHRLSRGAGGGDVGCTLGCFAGESLLALELGGGMTVVSGPQVAACVDAEMRRSAALTEALGEACAPYDITPSSSSASAAAAAPKPASAPLCVLRIRGNYQRIKLAAGEQLVVRGGSVLAWQAARKGAAPPPKRQKAGDTLFTGPLTLWMHAAAPLVPRFPNPAMHSRRGRQQPTRGGPPPMMRRRGRRGKALVLGLVAGVVGYVGYDVYRHKWDVVGLYKARGQRLLRFARRMKAAVLSGAAQFKEFDGAAG</sequence>